<dbReference type="Pfam" id="PF11820">
    <property type="entry name" value="DUF3339"/>
    <property type="match status" value="1"/>
</dbReference>
<dbReference type="Proteomes" id="UP001374584">
    <property type="component" value="Unassembled WGS sequence"/>
</dbReference>
<accession>A0AAN9RII3</accession>
<organism evidence="2 3">
    <name type="scientific">Phaseolus coccineus</name>
    <name type="common">Scarlet runner bean</name>
    <name type="synonym">Phaseolus multiflorus</name>
    <dbReference type="NCBI Taxonomy" id="3886"/>
    <lineage>
        <taxon>Eukaryota</taxon>
        <taxon>Viridiplantae</taxon>
        <taxon>Streptophyta</taxon>
        <taxon>Embryophyta</taxon>
        <taxon>Tracheophyta</taxon>
        <taxon>Spermatophyta</taxon>
        <taxon>Magnoliopsida</taxon>
        <taxon>eudicotyledons</taxon>
        <taxon>Gunneridae</taxon>
        <taxon>Pentapetalae</taxon>
        <taxon>rosids</taxon>
        <taxon>fabids</taxon>
        <taxon>Fabales</taxon>
        <taxon>Fabaceae</taxon>
        <taxon>Papilionoideae</taxon>
        <taxon>50 kb inversion clade</taxon>
        <taxon>NPAAA clade</taxon>
        <taxon>indigoferoid/millettioid clade</taxon>
        <taxon>Phaseoleae</taxon>
        <taxon>Phaseolus</taxon>
    </lineage>
</organism>
<evidence type="ECO:0000313" key="3">
    <source>
        <dbReference type="Proteomes" id="UP001374584"/>
    </source>
</evidence>
<name>A0AAN9RII3_PHACN</name>
<reference evidence="2 3" key="1">
    <citation type="submission" date="2024-01" db="EMBL/GenBank/DDBJ databases">
        <title>The genomes of 5 underutilized Papilionoideae crops provide insights into root nodulation and disease resistanc.</title>
        <authorList>
            <person name="Jiang F."/>
        </authorList>
    </citation>
    <scope>NUCLEOTIDE SEQUENCE [LARGE SCALE GENOMIC DNA]</scope>
    <source>
        <strain evidence="2">JINMINGXINNONG_FW02</strain>
        <tissue evidence="2">Leaves</tissue>
    </source>
</reference>
<comment type="caution">
    <text evidence="2">The sequence shown here is derived from an EMBL/GenBank/DDBJ whole genome shotgun (WGS) entry which is preliminary data.</text>
</comment>
<feature type="transmembrane region" description="Helical" evidence="1">
    <location>
        <begin position="6"/>
        <end position="23"/>
    </location>
</feature>
<dbReference type="PANTHER" id="PTHR33128:SF51">
    <property type="entry name" value="PROTEIN, PUTATIVE-RELATED"/>
    <property type="match status" value="1"/>
</dbReference>
<proteinExistence type="predicted"/>
<dbReference type="EMBL" id="JAYMYR010000002">
    <property type="protein sequence ID" value="KAK7377660.1"/>
    <property type="molecule type" value="Genomic_DNA"/>
</dbReference>
<protein>
    <recommendedName>
        <fullName evidence="4">Transmembrane protein</fullName>
    </recommendedName>
</protein>
<keyword evidence="3" id="KW-1185">Reference proteome</keyword>
<keyword evidence="1" id="KW-0472">Membrane</keyword>
<evidence type="ECO:0000256" key="1">
    <source>
        <dbReference type="SAM" id="Phobius"/>
    </source>
</evidence>
<gene>
    <name evidence="2" type="ORF">VNO80_03089</name>
</gene>
<evidence type="ECO:0000313" key="2">
    <source>
        <dbReference type="EMBL" id="KAK7377660.1"/>
    </source>
</evidence>
<evidence type="ECO:0008006" key="4">
    <source>
        <dbReference type="Google" id="ProtNLM"/>
    </source>
</evidence>
<keyword evidence="1" id="KW-1133">Transmembrane helix</keyword>
<dbReference type="PANTHER" id="PTHR33128">
    <property type="entry name" value="OS05G0103400 PROTEIN"/>
    <property type="match status" value="1"/>
</dbReference>
<dbReference type="AlphaFoldDB" id="A0AAN9RII3"/>
<dbReference type="InterPro" id="IPR021775">
    <property type="entry name" value="DUF3339"/>
</dbReference>
<feature type="transmembrane region" description="Helical" evidence="1">
    <location>
        <begin position="44"/>
        <end position="66"/>
    </location>
</feature>
<sequence>MGDWGPVFVSVVLFILLTPGLLVQIPGRGSFIEFGNFQTSGLSILIHAILYFALVCIFMLAIGIHMDVTSFPCNALFPPFNKFLGIIKLVN</sequence>
<keyword evidence="1" id="KW-0812">Transmembrane</keyword>